<organism evidence="1 2">
    <name type="scientific">Archaeoglobus sulfaticallidus PM70-1</name>
    <dbReference type="NCBI Taxonomy" id="387631"/>
    <lineage>
        <taxon>Archaea</taxon>
        <taxon>Methanobacteriati</taxon>
        <taxon>Methanobacteriota</taxon>
        <taxon>Archaeoglobi</taxon>
        <taxon>Archaeoglobales</taxon>
        <taxon>Archaeoglobaceae</taxon>
        <taxon>Archaeoglobus</taxon>
    </lineage>
</organism>
<dbReference type="EMBL" id="CP005290">
    <property type="protein sequence ID" value="AGK61143.1"/>
    <property type="molecule type" value="Genomic_DNA"/>
</dbReference>
<proteinExistence type="predicted"/>
<dbReference type="HOGENOM" id="CLU_2353073_0_0_2"/>
<dbReference type="AlphaFoldDB" id="N0BDR1"/>
<evidence type="ECO:0000313" key="2">
    <source>
        <dbReference type="Proteomes" id="UP000013307"/>
    </source>
</evidence>
<dbReference type="KEGG" id="ast:Asulf_01143"/>
<evidence type="ECO:0000313" key="1">
    <source>
        <dbReference type="EMBL" id="AGK61143.1"/>
    </source>
</evidence>
<evidence type="ECO:0008006" key="3">
    <source>
        <dbReference type="Google" id="ProtNLM"/>
    </source>
</evidence>
<sequence>MVWKKPRVKVGGIYKAKTKLFSKDYFALLRVTRLRKERLGDISPEDAQAEGGYSIEQFKRIWKEINGSWDPEQEVWVVEFEMLDQARCNKAGDRGK</sequence>
<accession>N0BDR1</accession>
<name>N0BDR1_9EURY</name>
<protein>
    <recommendedName>
        <fullName evidence="3">ASCH domain-containing protein</fullName>
    </recommendedName>
</protein>
<gene>
    <name evidence="1" type="ORF">Asulf_01143</name>
</gene>
<dbReference type="SUPFAM" id="SSF88697">
    <property type="entry name" value="PUA domain-like"/>
    <property type="match status" value="1"/>
</dbReference>
<dbReference type="STRING" id="387631.Asulf_01143"/>
<dbReference type="eggNOG" id="arCOG04714">
    <property type="taxonomic scope" value="Archaea"/>
</dbReference>
<reference evidence="1 2" key="1">
    <citation type="journal article" date="2013" name="Genome Announc.">
        <title>Complete Genome Sequence of the Thermophilic and Facultatively Chemolithoautotrophic Sulfate Reducer Archaeoglobus sulfaticallidus Strain PM70-1T.</title>
        <authorList>
            <person name="Stokke R."/>
            <person name="Hocking W.P."/>
            <person name="Steinsbu B.O."/>
            <person name="Steen I.H."/>
        </authorList>
    </citation>
    <scope>NUCLEOTIDE SEQUENCE [LARGE SCALE GENOMIC DNA]</scope>
    <source>
        <strain evidence="1">PM70-1</strain>
    </source>
</reference>
<keyword evidence="2" id="KW-1185">Reference proteome</keyword>
<dbReference type="InterPro" id="IPR015947">
    <property type="entry name" value="PUA-like_sf"/>
</dbReference>
<dbReference type="Proteomes" id="UP000013307">
    <property type="component" value="Chromosome"/>
</dbReference>